<dbReference type="Gene3D" id="2.80.10.50">
    <property type="match status" value="1"/>
</dbReference>
<gene>
    <name evidence="4" type="ORF">I303_01516</name>
    <name evidence="5" type="ORF">I303_102343</name>
</gene>
<reference evidence="5" key="2">
    <citation type="submission" date="2013-07" db="EMBL/GenBank/DDBJ databases">
        <authorList>
            <consortium name="The Broad Institute Genome Sequencing Platform"/>
            <person name="Cuomo C."/>
            <person name="Litvintseva A."/>
            <person name="Chen Y."/>
            <person name="Heitman J."/>
            <person name="Sun S."/>
            <person name="Springer D."/>
            <person name="Dromer F."/>
            <person name="Young S.K."/>
            <person name="Zeng Q."/>
            <person name="Gargeya S."/>
            <person name="Fitzgerald M."/>
            <person name="Abouelleil A."/>
            <person name="Alvarado L."/>
            <person name="Berlin A.M."/>
            <person name="Chapman S.B."/>
            <person name="Dewar J."/>
            <person name="Goldberg J."/>
            <person name="Griggs A."/>
            <person name="Gujja S."/>
            <person name="Hansen M."/>
            <person name="Howarth C."/>
            <person name="Imamovic A."/>
            <person name="Larimer J."/>
            <person name="McCowan C."/>
            <person name="Murphy C."/>
            <person name="Pearson M."/>
            <person name="Priest M."/>
            <person name="Roberts A."/>
            <person name="Saif S."/>
            <person name="Shea T."/>
            <person name="Sykes S."/>
            <person name="Wortman J."/>
            <person name="Nusbaum C."/>
            <person name="Birren B."/>
        </authorList>
    </citation>
    <scope>NUCLEOTIDE SEQUENCE</scope>
    <source>
        <strain evidence="5">CBS 10117</strain>
    </source>
</reference>
<evidence type="ECO:0000259" key="3">
    <source>
        <dbReference type="Pfam" id="PF00652"/>
    </source>
</evidence>
<dbReference type="AlphaFoldDB" id="A0A1A6AB81"/>
<reference evidence="4" key="1">
    <citation type="submission" date="2013-07" db="EMBL/GenBank/DDBJ databases">
        <title>The Genome Sequence of Cryptococcus dejecticola CBS10117.</title>
        <authorList>
            <consortium name="The Broad Institute Genome Sequencing Platform"/>
            <person name="Cuomo C."/>
            <person name="Litvintseva A."/>
            <person name="Chen Y."/>
            <person name="Heitman J."/>
            <person name="Sun S."/>
            <person name="Springer D."/>
            <person name="Dromer F."/>
            <person name="Young S.K."/>
            <person name="Zeng Q."/>
            <person name="Gargeya S."/>
            <person name="Fitzgerald M."/>
            <person name="Abouelleil A."/>
            <person name="Alvarado L."/>
            <person name="Berlin A.M."/>
            <person name="Chapman S.B."/>
            <person name="Dewar J."/>
            <person name="Goldberg J."/>
            <person name="Griggs A."/>
            <person name="Gujja S."/>
            <person name="Hansen M."/>
            <person name="Howarth C."/>
            <person name="Imamovic A."/>
            <person name="Larimer J."/>
            <person name="McCowan C."/>
            <person name="Murphy C."/>
            <person name="Pearson M."/>
            <person name="Priest M."/>
            <person name="Roberts A."/>
            <person name="Saif S."/>
            <person name="Shea T."/>
            <person name="Sykes S."/>
            <person name="Wortman J."/>
            <person name="Nusbaum C."/>
            <person name="Birren B."/>
        </authorList>
    </citation>
    <scope>NUCLEOTIDE SEQUENCE [LARGE SCALE GENOMIC DNA]</scope>
    <source>
        <strain evidence="4">CBS 10117</strain>
    </source>
</reference>
<dbReference type="KEGG" id="kdj:28965215"/>
<proteinExistence type="predicted"/>
<sequence length="174" mass="18163">MLFSTLATIAISALGFASASPIQKRYSAAKIQSARDDLCLAPFSAWQNGTTVGTTGCDNAATWDINPGSGSIILHGTTWALQAQGGGNTNNAAVVLWKSQPGLFAQTWYLTGDNRIAITNGVQCLDEGTNGPQTYQCTTGNTNQIWTIIPASGTPPPNHTVGRVAERAPEPTAA</sequence>
<evidence type="ECO:0000256" key="2">
    <source>
        <dbReference type="SAM" id="SignalP"/>
    </source>
</evidence>
<dbReference type="SUPFAM" id="SSF50370">
    <property type="entry name" value="Ricin B-like lectins"/>
    <property type="match status" value="1"/>
</dbReference>
<evidence type="ECO:0000256" key="1">
    <source>
        <dbReference type="SAM" id="MobiDB-lite"/>
    </source>
</evidence>
<dbReference type="Proteomes" id="UP000078595">
    <property type="component" value="Chromosome 2"/>
</dbReference>
<dbReference type="Pfam" id="PF00652">
    <property type="entry name" value="Ricin_B_lectin"/>
    <property type="match status" value="1"/>
</dbReference>
<feature type="signal peptide" evidence="2">
    <location>
        <begin position="1"/>
        <end position="19"/>
    </location>
</feature>
<dbReference type="OrthoDB" id="6770063at2759"/>
<dbReference type="InterPro" id="IPR000772">
    <property type="entry name" value="Ricin_B_lectin"/>
</dbReference>
<feature type="chain" id="PRO_5008342264" description="Ricin B lectin domain-containing protein" evidence="2">
    <location>
        <begin position="20"/>
        <end position="174"/>
    </location>
</feature>
<dbReference type="PROSITE" id="PS50231">
    <property type="entry name" value="RICIN_B_LECTIN"/>
    <property type="match status" value="1"/>
</dbReference>
<evidence type="ECO:0000313" key="4">
    <source>
        <dbReference type="EMBL" id="OBR87314.1"/>
    </source>
</evidence>
<dbReference type="EMBL" id="KI894028">
    <property type="protein sequence ID" value="OBR87314.1"/>
    <property type="molecule type" value="Genomic_DNA"/>
</dbReference>
<dbReference type="GeneID" id="28965215"/>
<dbReference type="STRING" id="1296121.A0A1A6AB81"/>
<reference evidence="5" key="3">
    <citation type="submission" date="2024-02" db="EMBL/GenBank/DDBJ databases">
        <title>Comparative genomics of Cryptococcus and Kwoniella reveals pathogenesis evolution and contrasting modes of karyotype evolution via chromosome fusion or intercentromeric recombination.</title>
        <authorList>
            <person name="Coelho M.A."/>
            <person name="David-Palma M."/>
            <person name="Shea T."/>
            <person name="Bowers K."/>
            <person name="McGinley-Smith S."/>
            <person name="Mohammad A.W."/>
            <person name="Gnirke A."/>
            <person name="Yurkov A.M."/>
            <person name="Nowrousian M."/>
            <person name="Sun S."/>
            <person name="Cuomo C.A."/>
            <person name="Heitman J."/>
        </authorList>
    </citation>
    <scope>NUCLEOTIDE SEQUENCE</scope>
    <source>
        <strain evidence="5">CBS 10117</strain>
    </source>
</reference>
<keyword evidence="2" id="KW-0732">Signal</keyword>
<accession>A0A1A6AB81</accession>
<feature type="region of interest" description="Disordered" evidence="1">
    <location>
        <begin position="151"/>
        <end position="174"/>
    </location>
</feature>
<feature type="domain" description="Ricin B lectin" evidence="3">
    <location>
        <begin position="29"/>
        <end position="146"/>
    </location>
</feature>
<dbReference type="EMBL" id="CP144531">
    <property type="protein sequence ID" value="WWC59781.1"/>
    <property type="molecule type" value="Genomic_DNA"/>
</dbReference>
<name>A0A1A6AB81_9TREE</name>
<keyword evidence="6" id="KW-1185">Reference proteome</keyword>
<dbReference type="CDD" id="cd00161">
    <property type="entry name" value="beta-trefoil_Ricin-like"/>
    <property type="match status" value="1"/>
</dbReference>
<dbReference type="VEuPathDB" id="FungiDB:I303_01516"/>
<evidence type="ECO:0000313" key="6">
    <source>
        <dbReference type="Proteomes" id="UP000078595"/>
    </source>
</evidence>
<organism evidence="4">
    <name type="scientific">Kwoniella dejecticola CBS 10117</name>
    <dbReference type="NCBI Taxonomy" id="1296121"/>
    <lineage>
        <taxon>Eukaryota</taxon>
        <taxon>Fungi</taxon>
        <taxon>Dikarya</taxon>
        <taxon>Basidiomycota</taxon>
        <taxon>Agaricomycotina</taxon>
        <taxon>Tremellomycetes</taxon>
        <taxon>Tremellales</taxon>
        <taxon>Cryptococcaceae</taxon>
        <taxon>Kwoniella</taxon>
    </lineage>
</organism>
<dbReference type="RefSeq" id="XP_018265156.1">
    <property type="nucleotide sequence ID" value="XM_018404875.1"/>
</dbReference>
<feature type="compositionally biased region" description="Basic and acidic residues" evidence="1">
    <location>
        <begin position="164"/>
        <end position="174"/>
    </location>
</feature>
<evidence type="ECO:0000313" key="5">
    <source>
        <dbReference type="EMBL" id="WWC59781.1"/>
    </source>
</evidence>
<dbReference type="InterPro" id="IPR035992">
    <property type="entry name" value="Ricin_B-like_lectins"/>
</dbReference>
<protein>
    <recommendedName>
        <fullName evidence="3">Ricin B lectin domain-containing protein</fullName>
    </recommendedName>
</protein>